<comment type="caution">
    <text evidence="1">The sequence shown here is derived from an EMBL/GenBank/DDBJ whole genome shotgun (WGS) entry which is preliminary data.</text>
</comment>
<feature type="non-terminal residue" evidence="1">
    <location>
        <position position="1"/>
    </location>
</feature>
<dbReference type="Proteomes" id="UP000284417">
    <property type="component" value="Unassembled WGS sequence"/>
</dbReference>
<sequence>ITLKKATNSYPQEISGEPIPKFEHDGFARVIDERIVTEMISCYPNVTDPECAFCWKFTLR</sequence>
<proteinExistence type="predicted"/>
<organism evidence="1 2">
    <name type="scientific">Bacteroides xylanisolvens</name>
    <dbReference type="NCBI Taxonomy" id="371601"/>
    <lineage>
        <taxon>Bacteria</taxon>
        <taxon>Pseudomonadati</taxon>
        <taxon>Bacteroidota</taxon>
        <taxon>Bacteroidia</taxon>
        <taxon>Bacteroidales</taxon>
        <taxon>Bacteroidaceae</taxon>
        <taxon>Bacteroides</taxon>
    </lineage>
</organism>
<evidence type="ECO:0000313" key="2">
    <source>
        <dbReference type="Proteomes" id="UP000284417"/>
    </source>
</evidence>
<name>A0A415HFU6_9BACE</name>
<evidence type="ECO:0000313" key="1">
    <source>
        <dbReference type="EMBL" id="RHK91429.1"/>
    </source>
</evidence>
<dbReference type="AlphaFoldDB" id="A0A415HFU6"/>
<gene>
    <name evidence="1" type="ORF">DW042_20375</name>
</gene>
<reference evidence="1 2" key="1">
    <citation type="submission" date="2018-08" db="EMBL/GenBank/DDBJ databases">
        <title>A genome reference for cultivated species of the human gut microbiota.</title>
        <authorList>
            <person name="Zou Y."/>
            <person name="Xue W."/>
            <person name="Luo G."/>
        </authorList>
    </citation>
    <scope>NUCLEOTIDE SEQUENCE [LARGE SCALE GENOMIC DNA]</scope>
    <source>
        <strain evidence="1 2">AF39-6AC</strain>
    </source>
</reference>
<protein>
    <submittedName>
        <fullName evidence="1">Uncharacterized protein</fullName>
    </submittedName>
</protein>
<accession>A0A415HFU6</accession>
<dbReference type="EMBL" id="QROC01000034">
    <property type="protein sequence ID" value="RHK91429.1"/>
    <property type="molecule type" value="Genomic_DNA"/>
</dbReference>
<dbReference type="Pfam" id="PF19620">
    <property type="entry name" value="DUF6125"/>
    <property type="match status" value="1"/>
</dbReference>
<dbReference type="RefSeq" id="WP_259329546.1">
    <property type="nucleotide sequence ID" value="NZ_QROC01000034.1"/>
</dbReference>